<keyword evidence="1" id="KW-0418">Kinase</keyword>
<dbReference type="STRING" id="576137.A0A1L7X3X6"/>
<dbReference type="PANTHER" id="PTHR10285">
    <property type="entry name" value="URIDINE KINASE"/>
    <property type="match status" value="1"/>
</dbReference>
<dbReference type="GO" id="GO:0016301">
    <property type="term" value="F:kinase activity"/>
    <property type="evidence" value="ECO:0007669"/>
    <property type="project" value="UniProtKB-KW"/>
</dbReference>
<proteinExistence type="predicted"/>
<dbReference type="InterPro" id="IPR027417">
    <property type="entry name" value="P-loop_NTPase"/>
</dbReference>
<dbReference type="OrthoDB" id="6362633at2759"/>
<keyword evidence="2" id="KW-1185">Reference proteome</keyword>
<name>A0A1L7X3X6_9HELO</name>
<sequence length="261" mass="29077">MEKQINYLVEKTWAKFQTLPSNERLLIAISGIPGSGKTTLAQTVTTRLNSLHTKTTNSTTPIATMIPMDGYHLTRAQLAAIPNSDEAIFRRGAAFTFDADSYLKLVKKLRAPLILSDESDPDVGIVYAPSFDHALKDPIENDIPVPPTSRILLIEGLYLSLGSSNLPKPKFDTPSEAWAQAGNLMDSHWFISVPLETAGERLVKRHLASGICESEEWARKRVWESDLRNGREILEGRREFRAGVDEEVESVEDGGWRCGDR</sequence>
<dbReference type="Gene3D" id="3.40.50.300">
    <property type="entry name" value="P-loop containing nucleotide triphosphate hydrolases"/>
    <property type="match status" value="2"/>
</dbReference>
<dbReference type="AlphaFoldDB" id="A0A1L7X3X6"/>
<keyword evidence="1" id="KW-0808">Transferase</keyword>
<accession>A0A1L7X3X6</accession>
<gene>
    <name evidence="1" type="ORF">PAC_09618</name>
</gene>
<evidence type="ECO:0000313" key="1">
    <source>
        <dbReference type="EMBL" id="CZR59724.1"/>
    </source>
</evidence>
<dbReference type="EMBL" id="FJOG01000014">
    <property type="protein sequence ID" value="CZR59724.1"/>
    <property type="molecule type" value="Genomic_DNA"/>
</dbReference>
<dbReference type="SUPFAM" id="SSF52540">
    <property type="entry name" value="P-loop containing nucleoside triphosphate hydrolases"/>
    <property type="match status" value="1"/>
</dbReference>
<reference evidence="1 2" key="1">
    <citation type="submission" date="2016-03" db="EMBL/GenBank/DDBJ databases">
        <authorList>
            <person name="Ploux O."/>
        </authorList>
    </citation>
    <scope>NUCLEOTIDE SEQUENCE [LARGE SCALE GENOMIC DNA]</scope>
    <source>
        <strain evidence="1 2">UAMH 11012</strain>
    </source>
</reference>
<organism evidence="1 2">
    <name type="scientific">Phialocephala subalpina</name>
    <dbReference type="NCBI Taxonomy" id="576137"/>
    <lineage>
        <taxon>Eukaryota</taxon>
        <taxon>Fungi</taxon>
        <taxon>Dikarya</taxon>
        <taxon>Ascomycota</taxon>
        <taxon>Pezizomycotina</taxon>
        <taxon>Leotiomycetes</taxon>
        <taxon>Helotiales</taxon>
        <taxon>Mollisiaceae</taxon>
        <taxon>Phialocephala</taxon>
        <taxon>Phialocephala fortinii species complex</taxon>
    </lineage>
</organism>
<evidence type="ECO:0000313" key="2">
    <source>
        <dbReference type="Proteomes" id="UP000184330"/>
    </source>
</evidence>
<dbReference type="Proteomes" id="UP000184330">
    <property type="component" value="Unassembled WGS sequence"/>
</dbReference>
<protein>
    <submittedName>
        <fullName evidence="1">Related to kinase-related protein</fullName>
    </submittedName>
</protein>